<sequence>GAVAHACNPSILGGRGGWITRSRDQDHPGQHGETPSLLKIQQISWAWWRVPIIQATQEAEAGELPEPRRQRCGEPRSRHCTPDWATRAKLCLKKKKKKNCSLHAPQCMLVTPRHSCYARYGIFSNQISAAPGTWYAAIGLANTFFPIPNR</sequence>
<reference evidence="2" key="3">
    <citation type="submission" date="2025-09" db="UniProtKB">
        <authorList>
            <consortium name="Ensembl"/>
        </authorList>
    </citation>
    <scope>IDENTIFICATION</scope>
</reference>
<evidence type="ECO:0000313" key="2">
    <source>
        <dbReference type="Ensembl" id="ENSCJAP00000093521.1"/>
    </source>
</evidence>
<keyword evidence="3" id="KW-1185">Reference proteome</keyword>
<accession>A0A8I4A6A6</accession>
<proteinExistence type="predicted"/>
<dbReference type="Proteomes" id="UP000008225">
    <property type="component" value="Chromosome 17"/>
</dbReference>
<dbReference type="Ensembl" id="ENSCJAT00000138139.1">
    <property type="protein sequence ID" value="ENSCJAP00000093521.1"/>
    <property type="gene ID" value="ENSCJAG00000078263.1"/>
</dbReference>
<evidence type="ECO:0000256" key="1">
    <source>
        <dbReference type="SAM" id="MobiDB-lite"/>
    </source>
</evidence>
<reference evidence="2 3" key="1">
    <citation type="submission" date="2009-03" db="EMBL/GenBank/DDBJ databases">
        <authorList>
            <person name="Warren W."/>
            <person name="Ye L."/>
            <person name="Minx P."/>
            <person name="Worley K."/>
            <person name="Gibbs R."/>
            <person name="Wilson R.K."/>
        </authorList>
    </citation>
    <scope>NUCLEOTIDE SEQUENCE [LARGE SCALE GENOMIC DNA]</scope>
</reference>
<dbReference type="AlphaFoldDB" id="A0A8I4A6A6"/>
<evidence type="ECO:0000313" key="3">
    <source>
        <dbReference type="Proteomes" id="UP000008225"/>
    </source>
</evidence>
<organism evidence="2 3">
    <name type="scientific">Callithrix jacchus</name>
    <name type="common">White-tufted-ear marmoset</name>
    <name type="synonym">Simia Jacchus</name>
    <dbReference type="NCBI Taxonomy" id="9483"/>
    <lineage>
        <taxon>Eukaryota</taxon>
        <taxon>Metazoa</taxon>
        <taxon>Chordata</taxon>
        <taxon>Craniata</taxon>
        <taxon>Vertebrata</taxon>
        <taxon>Euteleostomi</taxon>
        <taxon>Mammalia</taxon>
        <taxon>Eutheria</taxon>
        <taxon>Euarchontoglires</taxon>
        <taxon>Primates</taxon>
        <taxon>Haplorrhini</taxon>
        <taxon>Platyrrhini</taxon>
        <taxon>Cebidae</taxon>
        <taxon>Callitrichinae</taxon>
        <taxon>Callithrix</taxon>
        <taxon>Callithrix</taxon>
    </lineage>
</organism>
<feature type="region of interest" description="Disordered" evidence="1">
    <location>
        <begin position="59"/>
        <end position="78"/>
    </location>
</feature>
<reference evidence="2" key="2">
    <citation type="submission" date="2025-08" db="UniProtKB">
        <authorList>
            <consortium name="Ensembl"/>
        </authorList>
    </citation>
    <scope>IDENTIFICATION</scope>
</reference>
<feature type="compositionally biased region" description="Basic and acidic residues" evidence="1">
    <location>
        <begin position="65"/>
        <end position="78"/>
    </location>
</feature>
<dbReference type="GeneTree" id="ENSGT00980000201849"/>
<name>A0A8I4A6A6_CALJA</name>
<protein>
    <submittedName>
        <fullName evidence="2">Uncharacterized protein</fullName>
    </submittedName>
</protein>